<dbReference type="Pfam" id="PF01625">
    <property type="entry name" value="PMSR"/>
    <property type="match status" value="1"/>
</dbReference>
<name>A0A846MM38_9BACT</name>
<dbReference type="EMBL" id="JAASRN010000001">
    <property type="protein sequence ID" value="NIK72531.1"/>
    <property type="molecule type" value="Genomic_DNA"/>
</dbReference>
<dbReference type="InterPro" id="IPR036509">
    <property type="entry name" value="Met_Sox_Rdtase_MsrA_sf"/>
</dbReference>
<comment type="function">
    <text evidence="4">Has an important function as a repair enzyme for proteins that have been inactivated by oxidation. Catalyzes the reversible oxidation-reduction of methionine sulfoxide in proteins to methionine.</text>
</comment>
<feature type="active site" evidence="4">
    <location>
        <position position="52"/>
    </location>
</feature>
<evidence type="ECO:0000313" key="7">
    <source>
        <dbReference type="EMBL" id="NIK72531.1"/>
    </source>
</evidence>
<dbReference type="PANTHER" id="PTHR43774:SF1">
    <property type="entry name" value="PEPTIDE METHIONINE SULFOXIDE REDUCTASE MSRA 2"/>
    <property type="match status" value="1"/>
</dbReference>
<feature type="signal peptide" evidence="5">
    <location>
        <begin position="1"/>
        <end position="21"/>
    </location>
</feature>
<comment type="caution">
    <text evidence="7">The sequence shown here is derived from an EMBL/GenBank/DDBJ whole genome shotgun (WGS) entry which is preliminary data.</text>
</comment>
<dbReference type="NCBIfam" id="TIGR00401">
    <property type="entry name" value="msrA"/>
    <property type="match status" value="1"/>
</dbReference>
<evidence type="ECO:0000256" key="3">
    <source>
        <dbReference type="ARBA" id="ARBA00048782"/>
    </source>
</evidence>
<comment type="catalytic activity">
    <reaction evidence="2 4">
        <text>L-methionyl-[protein] + [thioredoxin]-disulfide + H2O = L-methionyl-(S)-S-oxide-[protein] + [thioredoxin]-dithiol</text>
        <dbReference type="Rhea" id="RHEA:14217"/>
        <dbReference type="Rhea" id="RHEA-COMP:10698"/>
        <dbReference type="Rhea" id="RHEA-COMP:10700"/>
        <dbReference type="Rhea" id="RHEA-COMP:12313"/>
        <dbReference type="Rhea" id="RHEA-COMP:12315"/>
        <dbReference type="ChEBI" id="CHEBI:15377"/>
        <dbReference type="ChEBI" id="CHEBI:16044"/>
        <dbReference type="ChEBI" id="CHEBI:29950"/>
        <dbReference type="ChEBI" id="CHEBI:44120"/>
        <dbReference type="ChEBI" id="CHEBI:50058"/>
        <dbReference type="EC" id="1.8.4.11"/>
    </reaction>
</comment>
<dbReference type="SUPFAM" id="SSF55068">
    <property type="entry name" value="Peptide methionine sulfoxide reductase"/>
    <property type="match status" value="1"/>
</dbReference>
<dbReference type="EC" id="1.8.4.11" evidence="4"/>
<proteinExistence type="inferred from homology"/>
<organism evidence="7 8">
    <name type="scientific">Thermonema lapsum</name>
    <dbReference type="NCBI Taxonomy" id="28195"/>
    <lineage>
        <taxon>Bacteria</taxon>
        <taxon>Pseudomonadati</taxon>
        <taxon>Bacteroidota</taxon>
        <taxon>Cytophagia</taxon>
        <taxon>Cytophagales</taxon>
        <taxon>Thermonemataceae</taxon>
        <taxon>Thermonema</taxon>
    </lineage>
</organism>
<dbReference type="HAMAP" id="MF_01401">
    <property type="entry name" value="MsrA"/>
    <property type="match status" value="1"/>
</dbReference>
<feature type="chain" id="PRO_5032290206" description="Peptide methionine sulfoxide reductase MsrA" evidence="5">
    <location>
        <begin position="22"/>
        <end position="218"/>
    </location>
</feature>
<sequence length="218" mass="24949">MTLFKSIPVYFLFLITGLACQQASTQQNNTSLSMSQTQQTKNLEIATFGGGCFWCIEAVFQRLKGVEKVVSGYAGGHKENPTYKEVCSGTTGHAEVCQIYYDPQQITYQELLEVFFTAHDPTTLNRQGADVGTQYRSIILYHNEQQKSIAAHFIQKLEESKIFNSPIVTELKPFTTFYPAEDYHQNYYNNNPTQPYCTFVVKPKVEKIKKLFSEKIKY</sequence>
<evidence type="ECO:0000256" key="4">
    <source>
        <dbReference type="HAMAP-Rule" id="MF_01401"/>
    </source>
</evidence>
<dbReference type="Gene3D" id="3.30.1060.10">
    <property type="entry name" value="Peptide methionine sulphoxide reductase MsrA"/>
    <property type="match status" value="1"/>
</dbReference>
<accession>A0A846MM38</accession>
<evidence type="ECO:0000256" key="2">
    <source>
        <dbReference type="ARBA" id="ARBA00047806"/>
    </source>
</evidence>
<reference evidence="7 8" key="1">
    <citation type="submission" date="2020-03" db="EMBL/GenBank/DDBJ databases">
        <title>Genomic Encyclopedia of Type Strains, Phase IV (KMG-IV): sequencing the most valuable type-strain genomes for metagenomic binning, comparative biology and taxonomic classification.</title>
        <authorList>
            <person name="Goeker M."/>
        </authorList>
    </citation>
    <scope>NUCLEOTIDE SEQUENCE [LARGE SCALE GENOMIC DNA]</scope>
    <source>
        <strain evidence="7 8">DSM 5718</strain>
    </source>
</reference>
<keyword evidence="1 4" id="KW-0560">Oxidoreductase</keyword>
<evidence type="ECO:0000256" key="5">
    <source>
        <dbReference type="SAM" id="SignalP"/>
    </source>
</evidence>
<evidence type="ECO:0000256" key="1">
    <source>
        <dbReference type="ARBA" id="ARBA00023002"/>
    </source>
</evidence>
<dbReference type="InterPro" id="IPR002569">
    <property type="entry name" value="Met_Sox_Rdtase_MsrA_dom"/>
</dbReference>
<dbReference type="Proteomes" id="UP000537126">
    <property type="component" value="Unassembled WGS sequence"/>
</dbReference>
<dbReference type="AlphaFoldDB" id="A0A846MM38"/>
<evidence type="ECO:0000259" key="6">
    <source>
        <dbReference type="Pfam" id="PF01625"/>
    </source>
</evidence>
<dbReference type="RefSeq" id="WP_166917858.1">
    <property type="nucleotide sequence ID" value="NZ_JAASRN010000001.1"/>
</dbReference>
<evidence type="ECO:0000313" key="8">
    <source>
        <dbReference type="Proteomes" id="UP000537126"/>
    </source>
</evidence>
<dbReference type="GO" id="GO:0008113">
    <property type="term" value="F:peptide-methionine (S)-S-oxide reductase activity"/>
    <property type="evidence" value="ECO:0007669"/>
    <property type="project" value="UniProtKB-UniRule"/>
</dbReference>
<feature type="domain" description="Peptide methionine sulphoxide reductase MsrA" evidence="6">
    <location>
        <begin position="46"/>
        <end position="197"/>
    </location>
</feature>
<dbReference type="PROSITE" id="PS51257">
    <property type="entry name" value="PROKAR_LIPOPROTEIN"/>
    <property type="match status" value="1"/>
</dbReference>
<keyword evidence="8" id="KW-1185">Reference proteome</keyword>
<protein>
    <recommendedName>
        <fullName evidence="4">Peptide methionine sulfoxide reductase MsrA</fullName>
        <shortName evidence="4">Protein-methionine-S-oxide reductase</shortName>
        <ecNumber evidence="4">1.8.4.11</ecNumber>
    </recommendedName>
    <alternativeName>
        <fullName evidence="4">Peptide-methionine (S)-S-oxide reductase</fullName>
        <shortName evidence="4">Peptide Met(O) reductase</shortName>
    </alternativeName>
</protein>
<keyword evidence="5" id="KW-0732">Signal</keyword>
<comment type="catalytic activity">
    <reaction evidence="3 4">
        <text>[thioredoxin]-disulfide + L-methionine + H2O = L-methionine (S)-S-oxide + [thioredoxin]-dithiol</text>
        <dbReference type="Rhea" id="RHEA:19993"/>
        <dbReference type="Rhea" id="RHEA-COMP:10698"/>
        <dbReference type="Rhea" id="RHEA-COMP:10700"/>
        <dbReference type="ChEBI" id="CHEBI:15377"/>
        <dbReference type="ChEBI" id="CHEBI:29950"/>
        <dbReference type="ChEBI" id="CHEBI:50058"/>
        <dbReference type="ChEBI" id="CHEBI:57844"/>
        <dbReference type="ChEBI" id="CHEBI:58772"/>
        <dbReference type="EC" id="1.8.4.11"/>
    </reaction>
</comment>
<dbReference type="PANTHER" id="PTHR43774">
    <property type="entry name" value="PEPTIDE METHIONINE SULFOXIDE REDUCTASE"/>
    <property type="match status" value="1"/>
</dbReference>
<comment type="similarity">
    <text evidence="4">Belongs to the MsrA Met sulfoxide reductase family.</text>
</comment>
<gene>
    <name evidence="4" type="primary">msrA</name>
    <name evidence="7" type="ORF">FHS56_000017</name>
</gene>